<accession>A0ABP7DH88</accession>
<dbReference type="Proteomes" id="UP001501479">
    <property type="component" value="Unassembled WGS sequence"/>
</dbReference>
<gene>
    <name evidence="1" type="ORF">GCM10022421_10120</name>
</gene>
<comment type="caution">
    <text evidence="1">The sequence shown here is derived from an EMBL/GenBank/DDBJ whole genome shotgun (WGS) entry which is preliminary data.</text>
</comment>
<keyword evidence="2" id="KW-1185">Reference proteome</keyword>
<evidence type="ECO:0000313" key="1">
    <source>
        <dbReference type="EMBL" id="GAA3705186.1"/>
    </source>
</evidence>
<dbReference type="EMBL" id="BAABDS010000011">
    <property type="protein sequence ID" value="GAA3705186.1"/>
    <property type="molecule type" value="Genomic_DNA"/>
</dbReference>
<evidence type="ECO:0008006" key="3">
    <source>
        <dbReference type="Google" id="ProtNLM"/>
    </source>
</evidence>
<reference evidence="2" key="1">
    <citation type="journal article" date="2019" name="Int. J. Syst. Evol. Microbiol.">
        <title>The Global Catalogue of Microorganisms (GCM) 10K type strain sequencing project: providing services to taxonomists for standard genome sequencing and annotation.</title>
        <authorList>
            <consortium name="The Broad Institute Genomics Platform"/>
            <consortium name="The Broad Institute Genome Sequencing Center for Infectious Disease"/>
            <person name="Wu L."/>
            <person name="Ma J."/>
        </authorList>
    </citation>
    <scope>NUCLEOTIDE SEQUENCE [LARGE SCALE GENOMIC DNA]</scope>
    <source>
        <strain evidence="2">JCM 17329</strain>
    </source>
</reference>
<sequence>MLKNHADVTTGAGQVAVAELGQILTIDEDAALGGAFQHVDAADQGAFAGTGFPDDAHDLAGGNVEIDVSDGMNGGVTFTVAFTDIG</sequence>
<protein>
    <recommendedName>
        <fullName evidence="3">DUF5801 domain-containing protein</fullName>
    </recommendedName>
</protein>
<proteinExistence type="predicted"/>
<name>A0ABP7DH88_9GAMM</name>
<evidence type="ECO:0000313" key="2">
    <source>
        <dbReference type="Proteomes" id="UP001501479"/>
    </source>
</evidence>
<organism evidence="1 2">
    <name type="scientific">Oceanisphaera sediminis</name>
    <dbReference type="NCBI Taxonomy" id="981381"/>
    <lineage>
        <taxon>Bacteria</taxon>
        <taxon>Pseudomonadati</taxon>
        <taxon>Pseudomonadota</taxon>
        <taxon>Gammaproteobacteria</taxon>
        <taxon>Aeromonadales</taxon>
        <taxon>Aeromonadaceae</taxon>
        <taxon>Oceanisphaera</taxon>
    </lineage>
</organism>